<dbReference type="Pfam" id="PF17863">
    <property type="entry name" value="AAA_lid_2"/>
    <property type="match status" value="1"/>
</dbReference>
<organism evidence="2 3">
    <name type="scientific">Candidatus Magnetobacterium bavaricum</name>
    <dbReference type="NCBI Taxonomy" id="29290"/>
    <lineage>
        <taxon>Bacteria</taxon>
        <taxon>Pseudomonadati</taxon>
        <taxon>Nitrospirota</taxon>
        <taxon>Thermodesulfovibrionia</taxon>
        <taxon>Thermodesulfovibrionales</taxon>
        <taxon>Candidatus Magnetobacteriaceae</taxon>
        <taxon>Candidatus Magnetobacterium</taxon>
    </lineage>
</organism>
<feature type="domain" description="ChlI/MoxR AAA lid" evidence="1">
    <location>
        <begin position="3"/>
        <end position="64"/>
    </location>
</feature>
<name>A0A0F3GU85_9BACT</name>
<accession>A0A0F3GU85</accession>
<comment type="caution">
    <text evidence="2">The sequence shown here is derived from an EMBL/GenBank/DDBJ whole genome shotgun (WGS) entry which is preliminary data.</text>
</comment>
<feature type="non-terminal residue" evidence="2">
    <location>
        <position position="1"/>
    </location>
</feature>
<proteinExistence type="predicted"/>
<dbReference type="InterPro" id="IPR041628">
    <property type="entry name" value="ChlI/MoxR_AAA_lid"/>
</dbReference>
<dbReference type="AlphaFoldDB" id="A0A0F3GU85"/>
<dbReference type="Gene3D" id="1.10.8.80">
    <property type="entry name" value="Magnesium chelatase subunit I, C-Terminal domain"/>
    <property type="match status" value="1"/>
</dbReference>
<dbReference type="Proteomes" id="UP000033423">
    <property type="component" value="Unassembled WGS sequence"/>
</dbReference>
<protein>
    <submittedName>
        <fullName evidence="2">ATPase AAA</fullName>
    </submittedName>
</protein>
<sequence length="74" mass="8297">KYLSSGISTRGALAITATARASAFISGRDFVIPEDIKDLSQYTIVHRVLFKEEFDSQTRKEIIKSLIERIPTPV</sequence>
<reference evidence="2 3" key="1">
    <citation type="submission" date="2015-02" db="EMBL/GenBank/DDBJ databases">
        <title>Single-cell genomics of uncultivated deep-branching MTB reveals a conserved set of magnetosome genes.</title>
        <authorList>
            <person name="Kolinko S."/>
            <person name="Richter M."/>
            <person name="Glockner F.O."/>
            <person name="Brachmann A."/>
            <person name="Schuler D."/>
        </authorList>
    </citation>
    <scope>NUCLEOTIDE SEQUENCE [LARGE SCALE GENOMIC DNA]</scope>
    <source>
        <strain evidence="2">TM-1</strain>
    </source>
</reference>
<keyword evidence="3" id="KW-1185">Reference proteome</keyword>
<evidence type="ECO:0000259" key="1">
    <source>
        <dbReference type="Pfam" id="PF17863"/>
    </source>
</evidence>
<evidence type="ECO:0000313" key="2">
    <source>
        <dbReference type="EMBL" id="KJU85406.1"/>
    </source>
</evidence>
<dbReference type="EMBL" id="LACI01001037">
    <property type="protein sequence ID" value="KJU85406.1"/>
    <property type="molecule type" value="Genomic_DNA"/>
</dbReference>
<evidence type="ECO:0000313" key="3">
    <source>
        <dbReference type="Proteomes" id="UP000033423"/>
    </source>
</evidence>
<gene>
    <name evidence="2" type="ORF">MBAV_002400</name>
</gene>